<sequence>MSSSDLPLNGECLAFTNFAKLPPELLFMVWKEAAHVPQLISLEYEAARDNFKGNHIRCPLLLVNKEARREVLRYKKDLDVSEGWPWTIRCLSTYFVSFTHIFIRQNTSSS</sequence>
<dbReference type="Proteomes" id="UP000235786">
    <property type="component" value="Unassembled WGS sequence"/>
</dbReference>
<organism evidence="2 3">
    <name type="scientific">Hyaloscypha variabilis (strain UAMH 11265 / GT02V1 / F)</name>
    <name type="common">Meliniomyces variabilis</name>
    <dbReference type="NCBI Taxonomy" id="1149755"/>
    <lineage>
        <taxon>Eukaryota</taxon>
        <taxon>Fungi</taxon>
        <taxon>Dikarya</taxon>
        <taxon>Ascomycota</taxon>
        <taxon>Pezizomycotina</taxon>
        <taxon>Leotiomycetes</taxon>
        <taxon>Helotiales</taxon>
        <taxon>Hyaloscyphaceae</taxon>
        <taxon>Hyaloscypha</taxon>
        <taxon>Hyaloscypha variabilis</taxon>
    </lineage>
</organism>
<feature type="domain" description="2EXR" evidence="1">
    <location>
        <begin position="15"/>
        <end position="79"/>
    </location>
</feature>
<evidence type="ECO:0000259" key="1">
    <source>
        <dbReference type="Pfam" id="PF20150"/>
    </source>
</evidence>
<dbReference type="Pfam" id="PF20150">
    <property type="entry name" value="2EXR"/>
    <property type="match status" value="1"/>
</dbReference>
<gene>
    <name evidence="2" type="ORF">L207DRAFT_34342</name>
</gene>
<accession>A0A2J6RN75</accession>
<dbReference type="InterPro" id="IPR045518">
    <property type="entry name" value="2EXR"/>
</dbReference>
<dbReference type="EMBL" id="KZ613946">
    <property type="protein sequence ID" value="PMD39966.1"/>
    <property type="molecule type" value="Genomic_DNA"/>
</dbReference>
<protein>
    <recommendedName>
        <fullName evidence="1">2EXR domain-containing protein</fullName>
    </recommendedName>
</protein>
<dbReference type="AlphaFoldDB" id="A0A2J6RN75"/>
<proteinExistence type="predicted"/>
<name>A0A2J6RN75_HYAVF</name>
<reference evidence="2 3" key="1">
    <citation type="submission" date="2016-04" db="EMBL/GenBank/DDBJ databases">
        <title>A degradative enzymes factory behind the ericoid mycorrhizal symbiosis.</title>
        <authorList>
            <consortium name="DOE Joint Genome Institute"/>
            <person name="Martino E."/>
            <person name="Morin E."/>
            <person name="Grelet G."/>
            <person name="Kuo A."/>
            <person name="Kohler A."/>
            <person name="Daghino S."/>
            <person name="Barry K."/>
            <person name="Choi C."/>
            <person name="Cichocki N."/>
            <person name="Clum A."/>
            <person name="Copeland A."/>
            <person name="Hainaut M."/>
            <person name="Haridas S."/>
            <person name="Labutti K."/>
            <person name="Lindquist E."/>
            <person name="Lipzen A."/>
            <person name="Khouja H.-R."/>
            <person name="Murat C."/>
            <person name="Ohm R."/>
            <person name="Olson A."/>
            <person name="Spatafora J."/>
            <person name="Veneault-Fourrey C."/>
            <person name="Henrissat B."/>
            <person name="Grigoriev I."/>
            <person name="Martin F."/>
            <person name="Perotto S."/>
        </authorList>
    </citation>
    <scope>NUCLEOTIDE SEQUENCE [LARGE SCALE GENOMIC DNA]</scope>
    <source>
        <strain evidence="2 3">F</strain>
    </source>
</reference>
<evidence type="ECO:0000313" key="2">
    <source>
        <dbReference type="EMBL" id="PMD39966.1"/>
    </source>
</evidence>
<keyword evidence="3" id="KW-1185">Reference proteome</keyword>
<dbReference type="OrthoDB" id="3498600at2759"/>
<evidence type="ECO:0000313" key="3">
    <source>
        <dbReference type="Proteomes" id="UP000235786"/>
    </source>
</evidence>